<dbReference type="InterPro" id="IPR010610">
    <property type="entry name" value="EryCIII-like_C"/>
</dbReference>
<dbReference type="PANTHER" id="PTHR48050">
    <property type="entry name" value="STEROL 3-BETA-GLUCOSYLTRANSFERASE"/>
    <property type="match status" value="1"/>
</dbReference>
<dbReference type="GO" id="GO:0016758">
    <property type="term" value="F:hexosyltransferase activity"/>
    <property type="evidence" value="ECO:0007669"/>
    <property type="project" value="UniProtKB-ARBA"/>
</dbReference>
<evidence type="ECO:0000313" key="2">
    <source>
        <dbReference type="EMBL" id="MBW4546683.1"/>
    </source>
</evidence>
<proteinExistence type="predicted"/>
<dbReference type="GO" id="GO:0017000">
    <property type="term" value="P:antibiotic biosynthetic process"/>
    <property type="evidence" value="ECO:0007669"/>
    <property type="project" value="UniProtKB-ARBA"/>
</dbReference>
<dbReference type="Pfam" id="PF06722">
    <property type="entry name" value="EryCIII-like_C"/>
    <property type="match status" value="1"/>
</dbReference>
<organism evidence="2 3">
    <name type="scientific">Symplocastrum torsivum CPER-KK1</name>
    <dbReference type="NCBI Taxonomy" id="450513"/>
    <lineage>
        <taxon>Bacteria</taxon>
        <taxon>Bacillati</taxon>
        <taxon>Cyanobacteriota</taxon>
        <taxon>Cyanophyceae</taxon>
        <taxon>Oscillatoriophycideae</taxon>
        <taxon>Oscillatoriales</taxon>
        <taxon>Microcoleaceae</taxon>
        <taxon>Symplocastrum</taxon>
    </lineage>
</organism>
<dbReference type="InterPro" id="IPR002213">
    <property type="entry name" value="UDP_glucos_trans"/>
</dbReference>
<sequence>MARFLITTIPLVGHVNPALPIARQLVERGHEVWWYSGKTLQSKIEATGARFLPIRTGMDFSDLKNVPDSLREKRKNLKGLAQFKFDFKHFFCDSAVGQVKDLTDILREFPADVLLSDVCFLGAAWVHETGGPPWAAFGITALGIISPDTAPFGLGMRPDASTLGRLRNGVLNWVFERGLFKDVTDYMNQLRASIGLPPYQTSFFDAVVSPYLYLQGTVPAFEYPRSNLPSQVHFIGPYLPEPPADFTPPVWWDVKRGKPVIHVTQGTVATDADDLIVPTLQALADEDVLVVAATGGEPIENIKAPLPANARLERFIPYYHLLPHVDVMVTNGGYNGVQAALAHGVPLVAAGQTEEKPEICTRIEWAGVGINLKTKTPTSTQLKNAVKKILESPHYRQKAQLIQADITRYDTPSLSAKLLEQLAVTKQPVFVSS</sequence>
<reference evidence="2" key="2">
    <citation type="journal article" date="2022" name="Microbiol. Resour. Announc.">
        <title>Metagenome Sequencing to Explore Phylogenomics of Terrestrial Cyanobacteria.</title>
        <authorList>
            <person name="Ward R.D."/>
            <person name="Stajich J.E."/>
            <person name="Johansen J.R."/>
            <person name="Huntemann M."/>
            <person name="Clum A."/>
            <person name="Foster B."/>
            <person name="Foster B."/>
            <person name="Roux S."/>
            <person name="Palaniappan K."/>
            <person name="Varghese N."/>
            <person name="Mukherjee S."/>
            <person name="Reddy T.B.K."/>
            <person name="Daum C."/>
            <person name="Copeland A."/>
            <person name="Chen I.A."/>
            <person name="Ivanova N.N."/>
            <person name="Kyrpides N.C."/>
            <person name="Shapiro N."/>
            <person name="Eloe-Fadrosh E.A."/>
            <person name="Pietrasiak N."/>
        </authorList>
    </citation>
    <scope>NUCLEOTIDE SEQUENCE</scope>
    <source>
        <strain evidence="2">CPER-KK1</strain>
    </source>
</reference>
<accession>A0A951PPS9</accession>
<dbReference type="PANTHER" id="PTHR48050:SF13">
    <property type="entry name" value="STEROL 3-BETA-GLUCOSYLTRANSFERASE UGT80A2"/>
    <property type="match status" value="1"/>
</dbReference>
<dbReference type="Gene3D" id="3.40.50.2000">
    <property type="entry name" value="Glycogen Phosphorylase B"/>
    <property type="match status" value="2"/>
</dbReference>
<gene>
    <name evidence="2" type="ORF">KME25_19905</name>
</gene>
<protein>
    <submittedName>
        <fullName evidence="2">Glycosyltransferase</fullName>
    </submittedName>
</protein>
<dbReference type="EMBL" id="JAHHIF010000028">
    <property type="protein sequence ID" value="MBW4546683.1"/>
    <property type="molecule type" value="Genomic_DNA"/>
</dbReference>
<dbReference type="SUPFAM" id="SSF53756">
    <property type="entry name" value="UDP-Glycosyltransferase/glycogen phosphorylase"/>
    <property type="match status" value="1"/>
</dbReference>
<feature type="domain" description="Erythromycin biosynthesis protein CIII-like C-terminal" evidence="1">
    <location>
        <begin position="280"/>
        <end position="420"/>
    </location>
</feature>
<name>A0A951PPS9_9CYAN</name>
<dbReference type="FunFam" id="3.40.50.2000:FF:000072">
    <property type="entry name" value="Glycosyl transferase"/>
    <property type="match status" value="1"/>
</dbReference>
<dbReference type="InterPro" id="IPR050426">
    <property type="entry name" value="Glycosyltransferase_28"/>
</dbReference>
<evidence type="ECO:0000259" key="1">
    <source>
        <dbReference type="Pfam" id="PF06722"/>
    </source>
</evidence>
<dbReference type="GO" id="GO:0008194">
    <property type="term" value="F:UDP-glycosyltransferase activity"/>
    <property type="evidence" value="ECO:0007669"/>
    <property type="project" value="InterPro"/>
</dbReference>
<dbReference type="Proteomes" id="UP000753908">
    <property type="component" value="Unassembled WGS sequence"/>
</dbReference>
<dbReference type="CDD" id="cd03784">
    <property type="entry name" value="GT1_Gtf-like"/>
    <property type="match status" value="1"/>
</dbReference>
<dbReference type="AlphaFoldDB" id="A0A951PPS9"/>
<reference evidence="2" key="1">
    <citation type="submission" date="2021-05" db="EMBL/GenBank/DDBJ databases">
        <authorList>
            <person name="Pietrasiak N."/>
            <person name="Ward R."/>
            <person name="Stajich J.E."/>
            <person name="Kurbessoian T."/>
        </authorList>
    </citation>
    <scope>NUCLEOTIDE SEQUENCE</scope>
    <source>
        <strain evidence="2">CPER-KK1</strain>
    </source>
</reference>
<evidence type="ECO:0000313" key="3">
    <source>
        <dbReference type="Proteomes" id="UP000753908"/>
    </source>
</evidence>
<comment type="caution">
    <text evidence="2">The sequence shown here is derived from an EMBL/GenBank/DDBJ whole genome shotgun (WGS) entry which is preliminary data.</text>
</comment>